<name>X6LWS8_RETFI</name>
<evidence type="ECO:0000313" key="2">
    <source>
        <dbReference type="Proteomes" id="UP000023152"/>
    </source>
</evidence>
<organism evidence="1 2">
    <name type="scientific">Reticulomyxa filosa</name>
    <dbReference type="NCBI Taxonomy" id="46433"/>
    <lineage>
        <taxon>Eukaryota</taxon>
        <taxon>Sar</taxon>
        <taxon>Rhizaria</taxon>
        <taxon>Retaria</taxon>
        <taxon>Foraminifera</taxon>
        <taxon>Monothalamids</taxon>
        <taxon>Reticulomyxidae</taxon>
        <taxon>Reticulomyxa</taxon>
    </lineage>
</organism>
<accession>X6LWS8</accession>
<protein>
    <submittedName>
        <fullName evidence="1">Uncharacterized protein</fullName>
    </submittedName>
</protein>
<proteinExistence type="predicted"/>
<evidence type="ECO:0000313" key="1">
    <source>
        <dbReference type="EMBL" id="ETO05602.1"/>
    </source>
</evidence>
<keyword evidence="2" id="KW-1185">Reference proteome</keyword>
<dbReference type="AlphaFoldDB" id="X6LWS8"/>
<comment type="caution">
    <text evidence="1">The sequence shown here is derived from an EMBL/GenBank/DDBJ whole genome shotgun (WGS) entry which is preliminary data.</text>
</comment>
<reference evidence="1 2" key="1">
    <citation type="journal article" date="2013" name="Curr. Biol.">
        <title>The Genome of the Foraminiferan Reticulomyxa filosa.</title>
        <authorList>
            <person name="Glockner G."/>
            <person name="Hulsmann N."/>
            <person name="Schleicher M."/>
            <person name="Noegel A.A."/>
            <person name="Eichinger L."/>
            <person name="Gallinger C."/>
            <person name="Pawlowski J."/>
            <person name="Sierra R."/>
            <person name="Euteneuer U."/>
            <person name="Pillet L."/>
            <person name="Moustafa A."/>
            <person name="Platzer M."/>
            <person name="Groth M."/>
            <person name="Szafranski K."/>
            <person name="Schliwa M."/>
        </authorList>
    </citation>
    <scope>NUCLEOTIDE SEQUENCE [LARGE SCALE GENOMIC DNA]</scope>
</reference>
<dbReference type="EMBL" id="ASPP01027939">
    <property type="protein sequence ID" value="ETO05602.1"/>
    <property type="molecule type" value="Genomic_DNA"/>
</dbReference>
<sequence length="81" mass="9952">MNGYEQILIHHWICIKQNNYWCCVKGNDLFKDDKDLYYLIDTVAGIDLDNVRIAIYRHKYIYIHVHVRMLYVNEIFKRMLK</sequence>
<dbReference type="Proteomes" id="UP000023152">
    <property type="component" value="Unassembled WGS sequence"/>
</dbReference>
<gene>
    <name evidence="1" type="ORF">RFI_31794</name>
</gene>